<dbReference type="PANTHER" id="PTHR11214:SF314">
    <property type="entry name" value="HEXOSYLTRANSFERASE"/>
    <property type="match status" value="1"/>
</dbReference>
<keyword evidence="7 10" id="KW-1133">Transmembrane helix</keyword>
<dbReference type="GO" id="GO:0006493">
    <property type="term" value="P:protein O-linked glycosylation"/>
    <property type="evidence" value="ECO:0007669"/>
    <property type="project" value="TreeGrafter"/>
</dbReference>
<evidence type="ECO:0000256" key="8">
    <source>
        <dbReference type="ARBA" id="ARBA00023034"/>
    </source>
</evidence>
<evidence type="ECO:0000313" key="11">
    <source>
        <dbReference type="EMBL" id="CAF1480783.1"/>
    </source>
</evidence>
<keyword evidence="4" id="KW-0808">Transferase</keyword>
<organism evidence="11 12">
    <name type="scientific">Adineta ricciae</name>
    <name type="common">Rotifer</name>
    <dbReference type="NCBI Taxonomy" id="249248"/>
    <lineage>
        <taxon>Eukaryota</taxon>
        <taxon>Metazoa</taxon>
        <taxon>Spiralia</taxon>
        <taxon>Gnathifera</taxon>
        <taxon>Rotifera</taxon>
        <taxon>Eurotatoria</taxon>
        <taxon>Bdelloidea</taxon>
        <taxon>Adinetida</taxon>
        <taxon>Adinetidae</taxon>
        <taxon>Adineta</taxon>
    </lineage>
</organism>
<evidence type="ECO:0000256" key="7">
    <source>
        <dbReference type="ARBA" id="ARBA00022989"/>
    </source>
</evidence>
<keyword evidence="8" id="KW-0333">Golgi apparatus</keyword>
<accession>A0A815RPJ3</accession>
<dbReference type="GO" id="GO:0016758">
    <property type="term" value="F:hexosyltransferase activity"/>
    <property type="evidence" value="ECO:0007669"/>
    <property type="project" value="InterPro"/>
</dbReference>
<evidence type="ECO:0000313" key="12">
    <source>
        <dbReference type="Proteomes" id="UP000663852"/>
    </source>
</evidence>
<protein>
    <submittedName>
        <fullName evidence="11">Uncharacterized protein</fullName>
    </submittedName>
</protein>
<evidence type="ECO:0000256" key="5">
    <source>
        <dbReference type="ARBA" id="ARBA00022692"/>
    </source>
</evidence>
<dbReference type="EMBL" id="CAJNOJ010000544">
    <property type="protein sequence ID" value="CAF1480783.1"/>
    <property type="molecule type" value="Genomic_DNA"/>
</dbReference>
<keyword evidence="3" id="KW-0328">Glycosyltransferase</keyword>
<name>A0A815RPJ3_ADIRI</name>
<comment type="similarity">
    <text evidence="2">Belongs to the glycosyltransferase 31 family.</text>
</comment>
<evidence type="ECO:0000256" key="3">
    <source>
        <dbReference type="ARBA" id="ARBA00022676"/>
    </source>
</evidence>
<keyword evidence="9 10" id="KW-0472">Membrane</keyword>
<comment type="subcellular location">
    <subcellularLocation>
        <location evidence="1">Golgi apparatus membrane</location>
        <topology evidence="1">Single-pass type II membrane protein</topology>
    </subcellularLocation>
</comment>
<dbReference type="InterPro" id="IPR002659">
    <property type="entry name" value="Glyco_trans_31"/>
</dbReference>
<evidence type="ECO:0000256" key="2">
    <source>
        <dbReference type="ARBA" id="ARBA00008661"/>
    </source>
</evidence>
<evidence type="ECO:0000256" key="1">
    <source>
        <dbReference type="ARBA" id="ARBA00004323"/>
    </source>
</evidence>
<proteinExistence type="inferred from homology"/>
<dbReference type="GO" id="GO:0000139">
    <property type="term" value="C:Golgi membrane"/>
    <property type="evidence" value="ECO:0007669"/>
    <property type="project" value="UniProtKB-SubCell"/>
</dbReference>
<gene>
    <name evidence="11" type="ORF">EDS130_LOCUS41426</name>
</gene>
<evidence type="ECO:0000256" key="6">
    <source>
        <dbReference type="ARBA" id="ARBA00022968"/>
    </source>
</evidence>
<keyword evidence="5 10" id="KW-0812">Transmembrane</keyword>
<dbReference type="Gene3D" id="3.90.550.50">
    <property type="match status" value="1"/>
</dbReference>
<keyword evidence="6" id="KW-0735">Signal-anchor</keyword>
<dbReference type="Proteomes" id="UP000663852">
    <property type="component" value="Unassembled WGS sequence"/>
</dbReference>
<evidence type="ECO:0000256" key="4">
    <source>
        <dbReference type="ARBA" id="ARBA00022679"/>
    </source>
</evidence>
<dbReference type="Pfam" id="PF01762">
    <property type="entry name" value="Galactosyl_T"/>
    <property type="match status" value="1"/>
</dbReference>
<comment type="caution">
    <text evidence="11">The sequence shown here is derived from an EMBL/GenBank/DDBJ whole genome shotgun (WGS) entry which is preliminary data.</text>
</comment>
<dbReference type="PANTHER" id="PTHR11214">
    <property type="entry name" value="BETA-1,3-N-ACETYLGLUCOSAMINYLTRANSFERASE"/>
    <property type="match status" value="1"/>
</dbReference>
<dbReference type="OrthoDB" id="5512589at2759"/>
<feature type="transmembrane region" description="Helical" evidence="10">
    <location>
        <begin position="297"/>
        <end position="315"/>
    </location>
</feature>
<dbReference type="AlphaFoldDB" id="A0A815RPJ3"/>
<evidence type="ECO:0000256" key="9">
    <source>
        <dbReference type="ARBA" id="ARBA00023136"/>
    </source>
</evidence>
<sequence>MHTRRDLRLSSKNLLIKKINFCTEYSNPHNLIVVVKSAAEVSGIHYERRKFIRESWGLDASQKYEIPPVLFAIGKSKFNASIYQQLLEVEEEQFHDILQFDFIDNYSNLTLKTVAVLKWFSQQCPNFTLVYINDDTMINVKNLLIHLKQSNEMAIYGQVREYLEFERGSSDPIAQGLLTPKSQLASDSFLDYIYGAFVIYPPQVIIPLVREIFDSAPAFWIEDIYVNGIVAEKLKLIRKNLVNILQVGKSYGVSDLMSSVFTKAIAIIDCDVNYQRKIWKNHTAVALLFEQRKRKKLFLAGILLCFLFFIRRLVFSSSGLKSLCNGKIKVLYHKTRRIISNLLSRDRKTFTNVTRDASIALKARIRLQSLYEMTSMWMNQVYPFLPFEWSYESSTNGIDDNKFCMQNLIIFTTSQKDSPAPILLVLKRLDEKCRSSDRIYFILIQVNEAHVDLPFDISIIREYLSFHNNTMPNHIQIHFLTLSKHVQKFTTNWIENADNETKILLDKLKTIHRIHLWLPIFPIKLSRQNRMPKQFVVQGTVTHVRKNYSGLSQSLLKSADQLKKTNVTVLIISGLDYYKFPLPVDAKLINQSIIQIRAKYMLDTPVGYQEYYSEIQSSIGMLPLLGNKHYYKSVASSTIPSSIINRTPLVVDEKLLEAYPILNKQSVWVKLQNEDDAQAMIRISNSKYLYQELQERQAALVQIAEDSYRHNIQLLKSFEIFFT</sequence>
<reference evidence="11" key="1">
    <citation type="submission" date="2021-02" db="EMBL/GenBank/DDBJ databases">
        <authorList>
            <person name="Nowell W R."/>
        </authorList>
    </citation>
    <scope>NUCLEOTIDE SEQUENCE</scope>
</reference>
<evidence type="ECO:0000256" key="10">
    <source>
        <dbReference type="SAM" id="Phobius"/>
    </source>
</evidence>